<keyword evidence="7" id="KW-0256">Endoplasmic reticulum</keyword>
<proteinExistence type="inferred from homology"/>
<keyword evidence="6 20" id="KW-0812">Transmembrane</keyword>
<evidence type="ECO:0000256" key="6">
    <source>
        <dbReference type="ARBA" id="ARBA00022692"/>
    </source>
</evidence>
<comment type="subcellular location">
    <subcellularLocation>
        <location evidence="1">Endoplasmic reticulum membrane</location>
        <topology evidence="1">Single-pass type IV membrane protein</topology>
    </subcellularLocation>
    <subcellularLocation>
        <location evidence="15">Endoplasmic reticulum-Golgi intermediate compartment membrane</location>
    </subcellularLocation>
    <subcellularLocation>
        <location evidence="16">Golgi apparatus</location>
        <location evidence="16">cis-Golgi network membrane</location>
    </subcellularLocation>
    <subcellularLocation>
        <location evidence="2">Golgi apparatus</location>
        <location evidence="2">trans-Golgi network membrane</location>
    </subcellularLocation>
    <subcellularLocation>
        <location evidence="3">Melanosome</location>
    </subcellularLocation>
</comment>
<dbReference type="STRING" id="400682.A0A1X7VBD3"/>
<dbReference type="Gene3D" id="1.20.5.110">
    <property type="match status" value="1"/>
</dbReference>
<dbReference type="eggNOG" id="KOG0862">
    <property type="taxonomic scope" value="Eukaryota"/>
</dbReference>
<evidence type="ECO:0000256" key="12">
    <source>
        <dbReference type="ARBA" id="ARBA00023054"/>
    </source>
</evidence>
<dbReference type="InParanoid" id="A0A1X7VBD3"/>
<evidence type="ECO:0000256" key="5">
    <source>
        <dbReference type="ARBA" id="ARBA00022448"/>
    </source>
</evidence>
<dbReference type="FunCoup" id="A0A1X7VBD3">
    <property type="interactions" value="944"/>
</dbReference>
<dbReference type="EnsemblMetazoa" id="Aqu2.1.37293_001">
    <property type="protein sequence ID" value="Aqu2.1.37293_001"/>
    <property type="gene ID" value="Aqu2.1.37293"/>
</dbReference>
<dbReference type="CDD" id="cd14824">
    <property type="entry name" value="Longin"/>
    <property type="match status" value="1"/>
</dbReference>
<evidence type="ECO:0000256" key="2">
    <source>
        <dbReference type="ARBA" id="ARBA00004198"/>
    </source>
</evidence>
<dbReference type="AlphaFoldDB" id="A0A1X7VBD3"/>
<evidence type="ECO:0000256" key="7">
    <source>
        <dbReference type="ARBA" id="ARBA00022824"/>
    </source>
</evidence>
<dbReference type="PROSITE" id="PS50892">
    <property type="entry name" value="V_SNARE"/>
    <property type="match status" value="1"/>
</dbReference>
<dbReference type="GO" id="GO:0015031">
    <property type="term" value="P:protein transport"/>
    <property type="evidence" value="ECO:0007669"/>
    <property type="project" value="UniProtKB-KW"/>
</dbReference>
<dbReference type="OrthoDB" id="1719357at2759"/>
<keyword evidence="5" id="KW-0813">Transport</keyword>
<evidence type="ECO:0000256" key="1">
    <source>
        <dbReference type="ARBA" id="ARBA00004163"/>
    </source>
</evidence>
<dbReference type="InterPro" id="IPR001388">
    <property type="entry name" value="Synaptobrevin-like"/>
</dbReference>
<comment type="similarity">
    <text evidence="4">Belongs to the synaptobrevin family.</text>
</comment>
<dbReference type="InterPro" id="IPR010908">
    <property type="entry name" value="Longin_dom"/>
</dbReference>
<reference evidence="23" key="1">
    <citation type="submission" date="2017-05" db="UniProtKB">
        <authorList>
            <consortium name="EnsemblMetazoa"/>
        </authorList>
    </citation>
    <scope>IDENTIFICATION</scope>
</reference>
<evidence type="ECO:0000256" key="4">
    <source>
        <dbReference type="ARBA" id="ARBA00008025"/>
    </source>
</evidence>
<dbReference type="InterPro" id="IPR011012">
    <property type="entry name" value="Longin-like_dom_sf"/>
</dbReference>
<evidence type="ECO:0000259" key="21">
    <source>
        <dbReference type="PROSITE" id="PS50859"/>
    </source>
</evidence>
<evidence type="ECO:0000256" key="8">
    <source>
        <dbReference type="ARBA" id="ARBA00022892"/>
    </source>
</evidence>
<feature type="transmembrane region" description="Helical" evidence="20">
    <location>
        <begin position="244"/>
        <end position="271"/>
    </location>
</feature>
<dbReference type="GO" id="GO:0006890">
    <property type="term" value="P:retrograde vesicle-mediated transport, Golgi to endoplasmic reticulum"/>
    <property type="evidence" value="ECO:0007669"/>
    <property type="project" value="InterPro"/>
</dbReference>
<keyword evidence="12 19" id="KW-0175">Coiled coil</keyword>
<keyword evidence="8" id="KW-0931">ER-Golgi transport</keyword>
<dbReference type="InterPro" id="IPR044565">
    <property type="entry name" value="Sec22"/>
</dbReference>
<dbReference type="Pfam" id="PF13774">
    <property type="entry name" value="Longin"/>
    <property type="match status" value="1"/>
</dbReference>
<evidence type="ECO:0000256" key="17">
    <source>
        <dbReference type="ARBA" id="ARBA00024248"/>
    </source>
</evidence>
<evidence type="ECO:0000256" key="16">
    <source>
        <dbReference type="ARBA" id="ARBA00024188"/>
    </source>
</evidence>
<keyword evidence="9" id="KW-0653">Protein transport</keyword>
<evidence type="ECO:0000256" key="3">
    <source>
        <dbReference type="ARBA" id="ARBA00004223"/>
    </source>
</evidence>
<dbReference type="PANTHER" id="PTHR45837">
    <property type="entry name" value="VESICLE-TRAFFICKING PROTEIN SEC22B"/>
    <property type="match status" value="1"/>
</dbReference>
<evidence type="ECO:0000256" key="20">
    <source>
        <dbReference type="SAM" id="Phobius"/>
    </source>
</evidence>
<dbReference type="SUPFAM" id="SSF58038">
    <property type="entry name" value="SNARE fusion complex"/>
    <property type="match status" value="1"/>
</dbReference>
<evidence type="ECO:0000259" key="22">
    <source>
        <dbReference type="PROSITE" id="PS50892"/>
    </source>
</evidence>
<keyword evidence="11" id="KW-0333">Golgi apparatus</keyword>
<accession>A0A1X7VBD3</accession>
<keyword evidence="13 20" id="KW-0472">Membrane</keyword>
<dbReference type="GO" id="GO:0005484">
    <property type="term" value="F:SNAP receptor activity"/>
    <property type="evidence" value="ECO:0007669"/>
    <property type="project" value="InterPro"/>
</dbReference>
<dbReference type="InterPro" id="IPR042855">
    <property type="entry name" value="V_SNARE_CC"/>
</dbReference>
<dbReference type="Pfam" id="PF00957">
    <property type="entry name" value="Synaptobrevin"/>
    <property type="match status" value="1"/>
</dbReference>
<evidence type="ECO:0000256" key="18">
    <source>
        <dbReference type="ARBA" id="ARBA00033315"/>
    </source>
</evidence>
<dbReference type="Gene3D" id="3.30.450.50">
    <property type="entry name" value="Longin domain"/>
    <property type="match status" value="1"/>
</dbReference>
<evidence type="ECO:0000256" key="15">
    <source>
        <dbReference type="ARBA" id="ARBA00024187"/>
    </source>
</evidence>
<evidence type="ECO:0000313" key="23">
    <source>
        <dbReference type="EnsemblMetazoa" id="Aqu2.1.37293_001"/>
    </source>
</evidence>
<name>A0A1X7VBD3_AMPQE</name>
<feature type="domain" description="Longin" evidence="21">
    <location>
        <begin position="62"/>
        <end position="174"/>
    </location>
</feature>
<organism evidence="23">
    <name type="scientific">Amphimedon queenslandica</name>
    <name type="common">Sponge</name>
    <dbReference type="NCBI Taxonomy" id="400682"/>
    <lineage>
        <taxon>Eukaryota</taxon>
        <taxon>Metazoa</taxon>
        <taxon>Porifera</taxon>
        <taxon>Demospongiae</taxon>
        <taxon>Heteroscleromorpha</taxon>
        <taxon>Haplosclerida</taxon>
        <taxon>Niphatidae</taxon>
        <taxon>Amphimedon</taxon>
    </lineage>
</organism>
<keyword evidence="10 20" id="KW-1133">Transmembrane helix</keyword>
<sequence>MFLNLKLKIIKNFDVGFHFISSFISLLVSFHFLSFMHDVASFLTLPSLNYYRNKVTMALFTLLARASDGLPLSASIQDDDHSVDLSEYQTRAKKIFRRLSPQSPPRCSINSEPLVFHYIIEGGVCYLVLCESSYPPTLAFGYLEEVCQAFSDQHGLEISKATRPYHFIEFGTEIEKIKRTFSESNSRKTNQLRGLSHNLQEVQHIMFDNIDAVIQRGELIQNLSDQANKLVDGSKRFRKEARRLNLSTSMAAKLAIVAAIFIFIIFVRFWFF</sequence>
<feature type="domain" description="V-SNARE coiled-coil homology" evidence="22">
    <location>
        <begin position="191"/>
        <end position="251"/>
    </location>
</feature>
<dbReference type="SUPFAM" id="SSF64356">
    <property type="entry name" value="SNARE-like"/>
    <property type="match status" value="1"/>
</dbReference>
<feature type="transmembrane region" description="Helical" evidence="20">
    <location>
        <begin position="15"/>
        <end position="33"/>
    </location>
</feature>
<dbReference type="SMART" id="SM01270">
    <property type="entry name" value="Longin"/>
    <property type="match status" value="1"/>
</dbReference>
<dbReference type="PRINTS" id="PR00219">
    <property type="entry name" value="SYNAPTOBREVN"/>
</dbReference>
<dbReference type="GO" id="GO:0006888">
    <property type="term" value="P:endoplasmic reticulum to Golgi vesicle-mediated transport"/>
    <property type="evidence" value="ECO:0007669"/>
    <property type="project" value="InterPro"/>
</dbReference>
<evidence type="ECO:0000256" key="14">
    <source>
        <dbReference type="ARBA" id="ARBA00024173"/>
    </source>
</evidence>
<dbReference type="GO" id="GO:0033116">
    <property type="term" value="C:endoplasmic reticulum-Golgi intermediate compartment membrane"/>
    <property type="evidence" value="ECO:0007669"/>
    <property type="project" value="UniProtKB-SubCell"/>
</dbReference>
<evidence type="ECO:0000256" key="13">
    <source>
        <dbReference type="ARBA" id="ARBA00023136"/>
    </source>
</evidence>
<evidence type="ECO:0000256" key="11">
    <source>
        <dbReference type="ARBA" id="ARBA00023034"/>
    </source>
</evidence>
<protein>
    <recommendedName>
        <fullName evidence="17">Vesicle-trafficking protein SEC22b</fullName>
    </recommendedName>
    <alternativeName>
        <fullName evidence="18">SEC22 vesicle-trafficking protein homolog B</fullName>
    </alternativeName>
</protein>
<dbReference type="GO" id="GO:0005794">
    <property type="term" value="C:Golgi apparatus"/>
    <property type="evidence" value="ECO:0007669"/>
    <property type="project" value="UniProtKB-SubCell"/>
</dbReference>
<evidence type="ECO:0000256" key="9">
    <source>
        <dbReference type="ARBA" id="ARBA00022927"/>
    </source>
</evidence>
<dbReference type="GO" id="GO:0005789">
    <property type="term" value="C:endoplasmic reticulum membrane"/>
    <property type="evidence" value="ECO:0007669"/>
    <property type="project" value="UniProtKB-SubCell"/>
</dbReference>
<comment type="function">
    <text evidence="14">SNARE involved in targeting and fusion of ER-derived transport vesicles with the Golgi complex as well as Golgi-derived retrograde transport vesicles with the ER.</text>
</comment>
<evidence type="ECO:0000256" key="10">
    <source>
        <dbReference type="ARBA" id="ARBA00022989"/>
    </source>
</evidence>
<dbReference type="PROSITE" id="PS50859">
    <property type="entry name" value="LONGIN"/>
    <property type="match status" value="1"/>
</dbReference>
<evidence type="ECO:0000256" key="19">
    <source>
        <dbReference type="PROSITE-ProRule" id="PRU00290"/>
    </source>
</evidence>